<reference evidence="9 10" key="1">
    <citation type="submission" date="2023-02" db="EMBL/GenBank/DDBJ databases">
        <title>Streptomyces sp. SCA4-21 with antifungal activity against Fusarium oxysporum f. sp. cubense, Streptomyces sp. SCA2-17 with antifungal activity against Fusarium oxysporum f. sp. cubense.</title>
        <authorList>
            <person name="Qi D."/>
        </authorList>
    </citation>
    <scope>NUCLEOTIDE SEQUENCE [LARGE SCALE GENOMIC DNA]</scope>
    <source>
        <strain evidence="9 10">SCA4-21</strain>
    </source>
</reference>
<accession>A0ABY9V8P1</accession>
<dbReference type="Proteomes" id="UP001305606">
    <property type="component" value="Chromosome"/>
</dbReference>
<dbReference type="SMART" id="SM00813">
    <property type="entry name" value="Alpha-L-AF_C"/>
    <property type="match status" value="1"/>
</dbReference>
<proteinExistence type="inferred from homology"/>
<dbReference type="InterPro" id="IPR013780">
    <property type="entry name" value="Glyco_hydro_b"/>
</dbReference>
<protein>
    <recommendedName>
        <fullName evidence="4">non-reducing end alpha-L-arabinofuranosidase</fullName>
        <ecNumber evidence="4">3.2.1.55</ecNumber>
    </recommendedName>
</protein>
<sequence>MSNCDVTLEPSFTIAPVPPRMFGALVEHMGRCVYGGVYEPGHPKADAAGLRQDVLQLTRELGVTMARYPGGNFVSSLDWEDTVGPVEERPTRLELAWREIEPNTFGLNEFMSWTRLADAEPMMVVNFGTRGLADACNLLEYTNFPSGTKYSDLRISHGVRDPYGIKLWCIGNEQDGPWQIGQKSAVEYGLAAAETAKAMKRIDPTIEVVSCASSWRFLPTMNSWQATVLEHAYEYVDYVSLHGYFEPIEGDRAGYLASGLVIEELIDAAVATSDYVGAKQRSKKKLQVAFDEWNIWYESRFSIDDRYADQSLTWEFAPRLIEDTYTAEDAVAVAGILMSLLRHSDRVTVACLSELVNVIAPIRAEPGSEAWRQTTFYPFALMARYARGDVLRIEPRVEKLHSATYGDVPAVDVLATHDPESGAVAVFAVNRHSEPMTLQVAMRALPEMSVVEHVVMGGTRLDATNTEAHPEQVVPEPSKEHEIADHKLLAQLPPTSWTMLRLDPTAALRD</sequence>
<evidence type="ECO:0000256" key="4">
    <source>
        <dbReference type="ARBA" id="ARBA00012670"/>
    </source>
</evidence>
<dbReference type="PANTHER" id="PTHR43576">
    <property type="entry name" value="ALPHA-L-ARABINOFURANOSIDASE C-RELATED"/>
    <property type="match status" value="1"/>
</dbReference>
<evidence type="ECO:0000256" key="1">
    <source>
        <dbReference type="ARBA" id="ARBA00001462"/>
    </source>
</evidence>
<dbReference type="Pfam" id="PF06964">
    <property type="entry name" value="Alpha-L-AF_C"/>
    <property type="match status" value="1"/>
</dbReference>
<feature type="domain" description="Alpha-L-arabinofuranosidase C-terminal" evidence="8">
    <location>
        <begin position="291"/>
        <end position="496"/>
    </location>
</feature>
<dbReference type="SUPFAM" id="SSF51445">
    <property type="entry name" value="(Trans)glycosidases"/>
    <property type="match status" value="1"/>
</dbReference>
<dbReference type="Pfam" id="PF22848">
    <property type="entry name" value="ASD1_dom"/>
    <property type="match status" value="1"/>
</dbReference>
<comment type="similarity">
    <text evidence="2">Belongs to the glycosyl hydrolase 51 family.</text>
</comment>
<comment type="catalytic activity">
    <reaction evidence="1">
        <text>Hydrolysis of terminal non-reducing alpha-L-arabinofuranoside residues in alpha-L-arabinosides.</text>
        <dbReference type="EC" id="3.2.1.55"/>
    </reaction>
</comment>
<dbReference type="PANTHER" id="PTHR43576:SF3">
    <property type="entry name" value="ALPHA-L-ARABINOFURANOSIDASE C"/>
    <property type="match status" value="1"/>
</dbReference>
<dbReference type="EC" id="3.2.1.55" evidence="4"/>
<dbReference type="Gene3D" id="3.20.20.80">
    <property type="entry name" value="Glycosidases"/>
    <property type="match status" value="1"/>
</dbReference>
<dbReference type="Gene3D" id="2.60.40.1180">
    <property type="entry name" value="Golgi alpha-mannosidase II"/>
    <property type="match status" value="1"/>
</dbReference>
<dbReference type="SUPFAM" id="SSF51011">
    <property type="entry name" value="Glycosyl hydrolase domain"/>
    <property type="match status" value="1"/>
</dbReference>
<evidence type="ECO:0000256" key="6">
    <source>
        <dbReference type="ARBA" id="ARBA00023277"/>
    </source>
</evidence>
<evidence type="ECO:0000259" key="8">
    <source>
        <dbReference type="SMART" id="SM00813"/>
    </source>
</evidence>
<keyword evidence="6" id="KW-0119">Carbohydrate metabolism</keyword>
<dbReference type="EMBL" id="CP117522">
    <property type="protein sequence ID" value="WNF00024.1"/>
    <property type="molecule type" value="Genomic_DNA"/>
</dbReference>
<evidence type="ECO:0000256" key="3">
    <source>
        <dbReference type="ARBA" id="ARBA00011165"/>
    </source>
</evidence>
<evidence type="ECO:0000313" key="9">
    <source>
        <dbReference type="EMBL" id="WNF00024.1"/>
    </source>
</evidence>
<comment type="subunit">
    <text evidence="3">Homohexamer; trimer of dimers.</text>
</comment>
<keyword evidence="5" id="KW-0378">Hydrolase</keyword>
<name>A0ABY9V8P1_9ACTN</name>
<dbReference type="RefSeq" id="WP_311038455.1">
    <property type="nucleotide sequence ID" value="NZ_CP117522.1"/>
</dbReference>
<dbReference type="InterPro" id="IPR055235">
    <property type="entry name" value="ASD1_cat"/>
</dbReference>
<evidence type="ECO:0000256" key="5">
    <source>
        <dbReference type="ARBA" id="ARBA00022801"/>
    </source>
</evidence>
<keyword evidence="7" id="KW-0326">Glycosidase</keyword>
<organism evidence="9 10">
    <name type="scientific">Streptomyces luomodiensis</name>
    <dbReference type="NCBI Taxonomy" id="3026192"/>
    <lineage>
        <taxon>Bacteria</taxon>
        <taxon>Bacillati</taxon>
        <taxon>Actinomycetota</taxon>
        <taxon>Actinomycetes</taxon>
        <taxon>Kitasatosporales</taxon>
        <taxon>Streptomycetaceae</taxon>
        <taxon>Streptomyces</taxon>
    </lineage>
</organism>
<keyword evidence="10" id="KW-1185">Reference proteome</keyword>
<dbReference type="InterPro" id="IPR017853">
    <property type="entry name" value="GH"/>
</dbReference>
<evidence type="ECO:0000313" key="10">
    <source>
        <dbReference type="Proteomes" id="UP001305606"/>
    </source>
</evidence>
<evidence type="ECO:0000256" key="7">
    <source>
        <dbReference type="ARBA" id="ARBA00023295"/>
    </source>
</evidence>
<dbReference type="InterPro" id="IPR010720">
    <property type="entry name" value="Alpha-L-AF_C"/>
</dbReference>
<gene>
    <name evidence="9" type="ORF">PS467_34245</name>
</gene>
<evidence type="ECO:0000256" key="2">
    <source>
        <dbReference type="ARBA" id="ARBA00007186"/>
    </source>
</evidence>